<feature type="region of interest" description="Disordered" evidence="1">
    <location>
        <begin position="46"/>
        <end position="77"/>
    </location>
</feature>
<feature type="compositionally biased region" description="Low complexity" evidence="1">
    <location>
        <begin position="46"/>
        <end position="57"/>
    </location>
</feature>
<dbReference type="PROSITE" id="PS51257">
    <property type="entry name" value="PROKAR_LIPOPROTEIN"/>
    <property type="match status" value="1"/>
</dbReference>
<sequence length="179" mass="18034">MRIIAGISALLFLAACLPGGGASKEPAANPITGSAIEVTALDAPAPAPAASAATQPSPDMPPAESTALKPKAKPAELPEAATVAPDGAAPVAAPAVPEVLKTATQLACEKRGDVWVKAGSSSAHTCVKRTKDAGKRCTNGTQCQGECLARSNTCAPYQPLFGCNEVVQDNGVRMTLCLD</sequence>
<protein>
    <submittedName>
        <fullName evidence="3">Uncharacterized protein</fullName>
    </submittedName>
</protein>
<feature type="chain" id="PRO_5046745468" evidence="2">
    <location>
        <begin position="22"/>
        <end position="179"/>
    </location>
</feature>
<organism evidence="3 4">
    <name type="scientific">Pseudogemmobacter lacusdianii</name>
    <dbReference type="NCBI Taxonomy" id="3069608"/>
    <lineage>
        <taxon>Bacteria</taxon>
        <taxon>Pseudomonadati</taxon>
        <taxon>Pseudomonadota</taxon>
        <taxon>Alphaproteobacteria</taxon>
        <taxon>Rhodobacterales</taxon>
        <taxon>Paracoccaceae</taxon>
        <taxon>Pseudogemmobacter</taxon>
    </lineage>
</organism>
<keyword evidence="2" id="KW-0732">Signal</keyword>
<reference evidence="3 4" key="1">
    <citation type="submission" date="2023-08" db="EMBL/GenBank/DDBJ databases">
        <title>Characterization of two Paracoccaceae strains isolated from Phycosphere and proposal of Xinfangfangia lacusdiani sp. nov.</title>
        <authorList>
            <person name="Deng Y."/>
            <person name="Zhang Y.Q."/>
        </authorList>
    </citation>
    <scope>NUCLEOTIDE SEQUENCE [LARGE SCALE GENOMIC DNA]</scope>
    <source>
        <strain evidence="3 4">CPCC 101601</strain>
    </source>
</reference>
<dbReference type="RefSeq" id="WP_306679357.1">
    <property type="nucleotide sequence ID" value="NZ_JAVDBT010000004.1"/>
</dbReference>
<dbReference type="Proteomes" id="UP001239680">
    <property type="component" value="Unassembled WGS sequence"/>
</dbReference>
<evidence type="ECO:0000313" key="3">
    <source>
        <dbReference type="EMBL" id="MDQ2065660.1"/>
    </source>
</evidence>
<feature type="signal peptide" evidence="2">
    <location>
        <begin position="1"/>
        <end position="21"/>
    </location>
</feature>
<evidence type="ECO:0000256" key="2">
    <source>
        <dbReference type="SAM" id="SignalP"/>
    </source>
</evidence>
<keyword evidence="4" id="KW-1185">Reference proteome</keyword>
<proteinExistence type="predicted"/>
<name>A0ABU0VV93_9RHOB</name>
<gene>
    <name evidence="3" type="ORF">Q9295_04700</name>
</gene>
<accession>A0ABU0VV93</accession>
<comment type="caution">
    <text evidence="3">The sequence shown here is derived from an EMBL/GenBank/DDBJ whole genome shotgun (WGS) entry which is preliminary data.</text>
</comment>
<evidence type="ECO:0000313" key="4">
    <source>
        <dbReference type="Proteomes" id="UP001239680"/>
    </source>
</evidence>
<evidence type="ECO:0000256" key="1">
    <source>
        <dbReference type="SAM" id="MobiDB-lite"/>
    </source>
</evidence>
<dbReference type="EMBL" id="JAVDBT010000004">
    <property type="protein sequence ID" value="MDQ2065660.1"/>
    <property type="molecule type" value="Genomic_DNA"/>
</dbReference>